<dbReference type="Proteomes" id="UP001301769">
    <property type="component" value="Unassembled WGS sequence"/>
</dbReference>
<keyword evidence="3" id="KW-1185">Reference proteome</keyword>
<reference evidence="2" key="1">
    <citation type="journal article" date="2023" name="Mol. Phylogenet. Evol.">
        <title>Genome-scale phylogeny and comparative genomics of the fungal order Sordariales.</title>
        <authorList>
            <person name="Hensen N."/>
            <person name="Bonometti L."/>
            <person name="Westerberg I."/>
            <person name="Brannstrom I.O."/>
            <person name="Guillou S."/>
            <person name="Cros-Aarteil S."/>
            <person name="Calhoun S."/>
            <person name="Haridas S."/>
            <person name="Kuo A."/>
            <person name="Mondo S."/>
            <person name="Pangilinan J."/>
            <person name="Riley R."/>
            <person name="LaButti K."/>
            <person name="Andreopoulos B."/>
            <person name="Lipzen A."/>
            <person name="Chen C."/>
            <person name="Yan M."/>
            <person name="Daum C."/>
            <person name="Ng V."/>
            <person name="Clum A."/>
            <person name="Steindorff A."/>
            <person name="Ohm R.A."/>
            <person name="Martin F."/>
            <person name="Silar P."/>
            <person name="Natvig D.O."/>
            <person name="Lalanne C."/>
            <person name="Gautier V."/>
            <person name="Ament-Velasquez S.L."/>
            <person name="Kruys A."/>
            <person name="Hutchinson M.I."/>
            <person name="Powell A.J."/>
            <person name="Barry K."/>
            <person name="Miller A.N."/>
            <person name="Grigoriev I.V."/>
            <person name="Debuchy R."/>
            <person name="Gladieux P."/>
            <person name="Hiltunen Thoren M."/>
            <person name="Johannesson H."/>
        </authorList>
    </citation>
    <scope>NUCLEOTIDE SEQUENCE</scope>
    <source>
        <strain evidence="2">PSN293</strain>
    </source>
</reference>
<dbReference type="EMBL" id="MU858289">
    <property type="protein sequence ID" value="KAK4207534.1"/>
    <property type="molecule type" value="Genomic_DNA"/>
</dbReference>
<reference evidence="2" key="2">
    <citation type="submission" date="2023-05" db="EMBL/GenBank/DDBJ databases">
        <authorList>
            <consortium name="Lawrence Berkeley National Laboratory"/>
            <person name="Steindorff A."/>
            <person name="Hensen N."/>
            <person name="Bonometti L."/>
            <person name="Westerberg I."/>
            <person name="Brannstrom I.O."/>
            <person name="Guillou S."/>
            <person name="Cros-Aarteil S."/>
            <person name="Calhoun S."/>
            <person name="Haridas S."/>
            <person name="Kuo A."/>
            <person name="Mondo S."/>
            <person name="Pangilinan J."/>
            <person name="Riley R."/>
            <person name="Labutti K."/>
            <person name="Andreopoulos B."/>
            <person name="Lipzen A."/>
            <person name="Chen C."/>
            <person name="Yanf M."/>
            <person name="Daum C."/>
            <person name="Ng V."/>
            <person name="Clum A."/>
            <person name="Ohm R."/>
            <person name="Martin F."/>
            <person name="Silar P."/>
            <person name="Natvig D."/>
            <person name="Lalanne C."/>
            <person name="Gautier V."/>
            <person name="Ament-Velasquez S.L."/>
            <person name="Kruys A."/>
            <person name="Hutchinson M.I."/>
            <person name="Powell A.J."/>
            <person name="Barry K."/>
            <person name="Miller A.N."/>
            <person name="Grigoriev I.V."/>
            <person name="Debuchy R."/>
            <person name="Gladieux P."/>
            <person name="Thoren M.H."/>
            <person name="Johannesson H."/>
        </authorList>
    </citation>
    <scope>NUCLEOTIDE SEQUENCE</scope>
    <source>
        <strain evidence="2">PSN293</strain>
    </source>
</reference>
<feature type="domain" description="DUF7708" evidence="1">
    <location>
        <begin position="85"/>
        <end position="229"/>
    </location>
</feature>
<accession>A0AAN7B260</accession>
<name>A0AAN7B260_9PEZI</name>
<proteinExistence type="predicted"/>
<dbReference type="InterPro" id="IPR056125">
    <property type="entry name" value="DUF7708"/>
</dbReference>
<sequence>MISSSSFASSGPLSCNQDPALRRDIASEAFQDVVQYLELEFVRDAKALAWLKSVKSTSINDLLDTTRDVENKYTESSRSKQGVRKWLTGLSSRIMHYGKVMDTLAQHNPEYVSLVWGVVKFILMGIINHGNLVAQFSQAISMIAEVLPITQLSAELYQSDHMKNAVANLYRHILLFLKQAVKWYTVGPAGRALTALFKPFELSYKDTVEQIRLCAGTIDSIASISVKAEVRDINMFLQEVSQRLVKRDEKLHEMQRRFEEGHADLTVMLKTILGKLNSNTPKIDSIHISMQDIHPRIIDMHLHDILSTLQPQHCPEQALARHKSIIRRTSNPRRIRARQTNPQAARIFTVIGNWITSPKSSLLVLNTQPRAQARVKEIATEVIGRVRAPGQVQGQTGTTSSNVIWYLSRSGNETTRTEILKSLVFQAIKLAPKLVVGVKFDSNSLTVAKLGGHHEEHEWLELLYWTLQRLPAGCFVVVEAEDLLFGDAESEQASNLIEMFQGLAGRLGENGINGVKFLVVGYGKNSASEKPGGVEQIVVTVDVYREAPVLPRARLTGQPARSIGFGLRGRRMGARGLGKEGRW</sequence>
<dbReference type="Pfam" id="PF24809">
    <property type="entry name" value="DUF7708"/>
    <property type="match status" value="1"/>
</dbReference>
<protein>
    <recommendedName>
        <fullName evidence="1">DUF7708 domain-containing protein</fullName>
    </recommendedName>
</protein>
<evidence type="ECO:0000313" key="3">
    <source>
        <dbReference type="Proteomes" id="UP001301769"/>
    </source>
</evidence>
<dbReference type="AlphaFoldDB" id="A0AAN7B260"/>
<gene>
    <name evidence="2" type="ORF">QBC37DRAFT_433328</name>
</gene>
<comment type="caution">
    <text evidence="2">The sequence shown here is derived from an EMBL/GenBank/DDBJ whole genome shotgun (WGS) entry which is preliminary data.</text>
</comment>
<evidence type="ECO:0000259" key="1">
    <source>
        <dbReference type="Pfam" id="PF24809"/>
    </source>
</evidence>
<organism evidence="2 3">
    <name type="scientific">Rhypophila decipiens</name>
    <dbReference type="NCBI Taxonomy" id="261697"/>
    <lineage>
        <taxon>Eukaryota</taxon>
        <taxon>Fungi</taxon>
        <taxon>Dikarya</taxon>
        <taxon>Ascomycota</taxon>
        <taxon>Pezizomycotina</taxon>
        <taxon>Sordariomycetes</taxon>
        <taxon>Sordariomycetidae</taxon>
        <taxon>Sordariales</taxon>
        <taxon>Naviculisporaceae</taxon>
        <taxon>Rhypophila</taxon>
    </lineage>
</organism>
<evidence type="ECO:0000313" key="2">
    <source>
        <dbReference type="EMBL" id="KAK4207534.1"/>
    </source>
</evidence>